<dbReference type="AlphaFoldDB" id="A0A552WKL6"/>
<sequence>MTGEHSSNGTDRQPAGRPEAERNRPAEPEPRPTASRWRTLLTPRLNNTQLIAFVLCAALGFGVAVQVRQTHDDALAGMRQDDLVRLLDELTRRNADLAEEQQQLRSDLSDLRSSSSSREAAAAAAAEQARVQGVLAGTLPVRGPGIRLRIDDPQGGVRAQTLVTILEELRNSGAESVELSGQRITASSWILDDAVDGVVVDGVAISPPYEWVAIGDPDTMAVALGIPGGALAAVRNAGGEAVVDEVEDLEITSVRPLEPPEHATPAPANGDG</sequence>
<dbReference type="PANTHER" id="PTHR37313:SF2">
    <property type="entry name" value="UPF0749 PROTEIN YLXX"/>
    <property type="match status" value="1"/>
</dbReference>
<dbReference type="GO" id="GO:0005886">
    <property type="term" value="C:plasma membrane"/>
    <property type="evidence" value="ECO:0007669"/>
    <property type="project" value="TreeGrafter"/>
</dbReference>
<feature type="region of interest" description="Disordered" evidence="3">
    <location>
        <begin position="1"/>
        <end position="36"/>
    </location>
</feature>
<dbReference type="RefSeq" id="WP_185972611.1">
    <property type="nucleotide sequence ID" value="NZ_VJXR01000088.1"/>
</dbReference>
<evidence type="ECO:0000313" key="5">
    <source>
        <dbReference type="Proteomes" id="UP000318693"/>
    </source>
</evidence>
<feature type="region of interest" description="Disordered" evidence="3">
    <location>
        <begin position="251"/>
        <end position="272"/>
    </location>
</feature>
<evidence type="ECO:0000256" key="1">
    <source>
        <dbReference type="ARBA" id="ARBA00009108"/>
    </source>
</evidence>
<dbReference type="Proteomes" id="UP000318693">
    <property type="component" value="Unassembled WGS sequence"/>
</dbReference>
<evidence type="ECO:0000256" key="2">
    <source>
        <dbReference type="SAM" id="Coils"/>
    </source>
</evidence>
<dbReference type="InterPro" id="IPR010273">
    <property type="entry name" value="DUF881"/>
</dbReference>
<keyword evidence="2" id="KW-0175">Coiled coil</keyword>
<dbReference type="PANTHER" id="PTHR37313">
    <property type="entry name" value="UPF0749 PROTEIN RV1825"/>
    <property type="match status" value="1"/>
</dbReference>
<gene>
    <name evidence="4" type="ORF">FJ693_18075</name>
</gene>
<reference evidence="4 5" key="1">
    <citation type="submission" date="2019-07" db="EMBL/GenBank/DDBJ databases">
        <title>Georgenia wutianyii sp. nov. and Georgenia *** sp. nov. isolated from plateau pika (Ochotona curzoniae) in the Qinghai-Tibet plateau of China.</title>
        <authorList>
            <person name="Tian Z."/>
        </authorList>
    </citation>
    <scope>NUCLEOTIDE SEQUENCE [LARGE SCALE GENOMIC DNA]</scope>
    <source>
        <strain evidence="4 5">Z446</strain>
    </source>
</reference>
<dbReference type="EMBL" id="VJXR01000088">
    <property type="protein sequence ID" value="TRW43325.1"/>
    <property type="molecule type" value="Genomic_DNA"/>
</dbReference>
<proteinExistence type="inferred from homology"/>
<dbReference type="Pfam" id="PF05949">
    <property type="entry name" value="DUF881"/>
    <property type="match status" value="1"/>
</dbReference>
<organism evidence="4 5">
    <name type="scientific">Georgenia yuyongxinii</name>
    <dbReference type="NCBI Taxonomy" id="2589797"/>
    <lineage>
        <taxon>Bacteria</taxon>
        <taxon>Bacillati</taxon>
        <taxon>Actinomycetota</taxon>
        <taxon>Actinomycetes</taxon>
        <taxon>Micrococcales</taxon>
        <taxon>Bogoriellaceae</taxon>
        <taxon>Georgenia</taxon>
    </lineage>
</organism>
<protein>
    <submittedName>
        <fullName evidence="4">DUF881 domain-containing protein</fullName>
    </submittedName>
</protein>
<feature type="compositionally biased region" description="Basic and acidic residues" evidence="3">
    <location>
        <begin position="18"/>
        <end position="30"/>
    </location>
</feature>
<evidence type="ECO:0000313" key="4">
    <source>
        <dbReference type="EMBL" id="TRW43325.1"/>
    </source>
</evidence>
<dbReference type="Gene3D" id="3.30.70.1880">
    <property type="entry name" value="Protein of unknown function DUF881"/>
    <property type="match status" value="1"/>
</dbReference>
<feature type="coiled-coil region" evidence="2">
    <location>
        <begin position="80"/>
        <end position="114"/>
    </location>
</feature>
<keyword evidence="5" id="KW-1185">Reference proteome</keyword>
<feature type="compositionally biased region" description="Polar residues" evidence="3">
    <location>
        <begin position="1"/>
        <end position="11"/>
    </location>
</feature>
<accession>A0A552WKL6</accession>
<name>A0A552WKL6_9MICO</name>
<evidence type="ECO:0000256" key="3">
    <source>
        <dbReference type="SAM" id="MobiDB-lite"/>
    </source>
</evidence>
<comment type="caution">
    <text evidence="4">The sequence shown here is derived from an EMBL/GenBank/DDBJ whole genome shotgun (WGS) entry which is preliminary data.</text>
</comment>
<comment type="similarity">
    <text evidence="1">Belongs to the UPF0749 family.</text>
</comment>